<keyword evidence="2" id="KW-1185">Reference proteome</keyword>
<comment type="caution">
    <text evidence="1">The sequence shown here is derived from an EMBL/GenBank/DDBJ whole genome shotgun (WGS) entry which is preliminary data.</text>
</comment>
<accession>F7NF67</accession>
<evidence type="ECO:0000313" key="2">
    <source>
        <dbReference type="Proteomes" id="UP000003240"/>
    </source>
</evidence>
<organism evidence="1 2">
    <name type="scientific">Acetonema longum DSM 6540</name>
    <dbReference type="NCBI Taxonomy" id="1009370"/>
    <lineage>
        <taxon>Bacteria</taxon>
        <taxon>Bacillati</taxon>
        <taxon>Bacillota</taxon>
        <taxon>Negativicutes</taxon>
        <taxon>Acetonemataceae</taxon>
        <taxon>Acetonema</taxon>
    </lineage>
</organism>
<evidence type="ECO:0000313" key="1">
    <source>
        <dbReference type="EMBL" id="EGO65322.1"/>
    </source>
</evidence>
<gene>
    <name evidence="1" type="ORF">ALO_03461</name>
</gene>
<dbReference type="Proteomes" id="UP000003240">
    <property type="component" value="Unassembled WGS sequence"/>
</dbReference>
<proteinExistence type="predicted"/>
<protein>
    <submittedName>
        <fullName evidence="1">Uncharacterized protein</fullName>
    </submittedName>
</protein>
<dbReference type="EMBL" id="AFGF01000019">
    <property type="protein sequence ID" value="EGO65322.1"/>
    <property type="molecule type" value="Genomic_DNA"/>
</dbReference>
<dbReference type="STRING" id="1009370.ALO_03461"/>
<name>F7NF67_9FIRM</name>
<sequence>MTEFRQVTRLFSLEIIFQGKIGSRCLVFIFILEFCCKAHLLLRI</sequence>
<reference evidence="1 2" key="1">
    <citation type="journal article" date="2011" name="EMBO J.">
        <title>Structural diversity of bacterial flagellar motors.</title>
        <authorList>
            <person name="Chen S."/>
            <person name="Beeby M."/>
            <person name="Murphy G.E."/>
            <person name="Leadbetter J.R."/>
            <person name="Hendrixson D.R."/>
            <person name="Briegel A."/>
            <person name="Li Z."/>
            <person name="Shi J."/>
            <person name="Tocheva E.I."/>
            <person name="Muller A."/>
            <person name="Dobro M.J."/>
            <person name="Jensen G.J."/>
        </authorList>
    </citation>
    <scope>NUCLEOTIDE SEQUENCE [LARGE SCALE GENOMIC DNA]</scope>
    <source>
        <strain evidence="1 2">DSM 6540</strain>
    </source>
</reference>
<dbReference type="AlphaFoldDB" id="F7NF67"/>